<evidence type="ECO:0008006" key="3">
    <source>
        <dbReference type="Google" id="ProtNLM"/>
    </source>
</evidence>
<evidence type="ECO:0000313" key="2">
    <source>
        <dbReference type="Proteomes" id="UP000196230"/>
    </source>
</evidence>
<name>A0A1R4I7U1_9MICC</name>
<dbReference type="EMBL" id="FUKP01000005">
    <property type="protein sequence ID" value="SJN15819.1"/>
    <property type="molecule type" value="Genomic_DNA"/>
</dbReference>
<dbReference type="RefSeq" id="WP_087133306.1">
    <property type="nucleotide sequence ID" value="NZ_FUKP01000005.1"/>
</dbReference>
<dbReference type="Gene3D" id="3.40.960.10">
    <property type="entry name" value="VSR Endonuclease"/>
    <property type="match status" value="1"/>
</dbReference>
<accession>A0A1R4I7U1</accession>
<protein>
    <recommendedName>
        <fullName evidence="3">DUF559 domain-containing protein</fullName>
    </recommendedName>
</protein>
<dbReference type="InterPro" id="IPR011335">
    <property type="entry name" value="Restrct_endonuc-II-like"/>
</dbReference>
<dbReference type="AlphaFoldDB" id="A0A1R4I7U1"/>
<sequence length="313" mass="34672">MPMLSTPLPASLPSLFTVAEATSLDVRRNRLRAGDLVSPYWGVRSRTDSPPSFADQVRLLQRLSPGSIATHWTAAALWGMWLPGTLEPRNDDIHLSRHRDDGGTPRRIGVKGHELKSTAGITEVDGIRLTSPAHTWVDLAGQTRFLDDLVACGDSLRQRADGPGAEKSRFDFPLAEPSDVLQAMTDRRGRRGVRLAREAWESVRSGVDSIPETRVRLMTVDHGFPEPAVNPVIRLADGRLVRPDLAWEELKICIQYDGDHHRGQEQFRKDIDRDRRMQAEGWIVIRVAGSALTKDGRLALMADLAAAFASRGA</sequence>
<reference evidence="1 2" key="1">
    <citation type="submission" date="2017-02" db="EMBL/GenBank/DDBJ databases">
        <authorList>
            <person name="Peterson S.W."/>
        </authorList>
    </citation>
    <scope>NUCLEOTIDE SEQUENCE [LARGE SCALE GENOMIC DNA]</scope>
    <source>
        <strain evidence="1 2">2B3F</strain>
    </source>
</reference>
<dbReference type="SUPFAM" id="SSF52980">
    <property type="entry name" value="Restriction endonuclease-like"/>
    <property type="match status" value="1"/>
</dbReference>
<gene>
    <name evidence="1" type="ORF">FM125_00505</name>
</gene>
<organism evidence="1 2">
    <name type="scientific">Micrococcus lylae</name>
    <dbReference type="NCBI Taxonomy" id="1273"/>
    <lineage>
        <taxon>Bacteria</taxon>
        <taxon>Bacillati</taxon>
        <taxon>Actinomycetota</taxon>
        <taxon>Actinomycetes</taxon>
        <taxon>Micrococcales</taxon>
        <taxon>Micrococcaceae</taxon>
        <taxon>Micrococcus</taxon>
    </lineage>
</organism>
<evidence type="ECO:0000313" key="1">
    <source>
        <dbReference type="EMBL" id="SJN15819.1"/>
    </source>
</evidence>
<dbReference type="Proteomes" id="UP000196230">
    <property type="component" value="Unassembled WGS sequence"/>
</dbReference>
<proteinExistence type="predicted"/>